<evidence type="ECO:0000313" key="2">
    <source>
        <dbReference type="Proteomes" id="UP001501729"/>
    </source>
</evidence>
<name>A0AAV3UQT2_9EURY</name>
<dbReference type="Gene3D" id="3.40.50.450">
    <property type="match status" value="1"/>
</dbReference>
<keyword evidence="2" id="KW-1185">Reference proteome</keyword>
<comment type="caution">
    <text evidence="1">The sequence shown here is derived from an EMBL/GenBank/DDBJ whole genome shotgun (WGS) entry which is preliminary data.</text>
</comment>
<dbReference type="AlphaFoldDB" id="A0AAV3UQT2"/>
<dbReference type="GeneID" id="68617121"/>
<dbReference type="Pfam" id="PF05014">
    <property type="entry name" value="Nuc_deoxyrib_tr"/>
    <property type="match status" value="1"/>
</dbReference>
<dbReference type="GO" id="GO:0009159">
    <property type="term" value="P:deoxyribonucleoside monophosphate catabolic process"/>
    <property type="evidence" value="ECO:0007669"/>
    <property type="project" value="TreeGrafter"/>
</dbReference>
<protein>
    <submittedName>
        <fullName evidence="1">Nucleoside 2-deoxyribosyltransferase</fullName>
    </submittedName>
</protein>
<dbReference type="RefSeq" id="WP_227778555.1">
    <property type="nucleotide sequence ID" value="NZ_BAABKX010000024.1"/>
</dbReference>
<dbReference type="EMBL" id="BAABKX010000024">
    <property type="protein sequence ID" value="GAA5063093.1"/>
    <property type="molecule type" value="Genomic_DNA"/>
</dbReference>
<dbReference type="PANTHER" id="PTHR15364">
    <property type="entry name" value="2'-DEOXYNUCLEOSIDE 5'-PHOSPHATE N-HYDROLASE 1"/>
    <property type="match status" value="1"/>
</dbReference>
<reference evidence="1 2" key="1">
    <citation type="journal article" date="2019" name="Int. J. Syst. Evol. Microbiol.">
        <title>The Global Catalogue of Microorganisms (GCM) 10K type strain sequencing project: providing services to taxonomists for standard genome sequencing and annotation.</title>
        <authorList>
            <consortium name="The Broad Institute Genomics Platform"/>
            <consortium name="The Broad Institute Genome Sequencing Center for Infectious Disease"/>
            <person name="Wu L."/>
            <person name="Ma J."/>
        </authorList>
    </citation>
    <scope>NUCLEOTIDE SEQUENCE [LARGE SCALE GENOMIC DNA]</scope>
    <source>
        <strain evidence="1 2">JCM 17504</strain>
    </source>
</reference>
<dbReference type="Proteomes" id="UP001501729">
    <property type="component" value="Unassembled WGS sequence"/>
</dbReference>
<accession>A0AAV3UQT2</accession>
<dbReference type="GO" id="GO:0070694">
    <property type="term" value="F:5-hydroxymethyl-dUMP N-hydrolase activity"/>
    <property type="evidence" value="ECO:0007669"/>
    <property type="project" value="TreeGrafter"/>
</dbReference>
<gene>
    <name evidence="1" type="ORF">GCM10025751_51220</name>
</gene>
<dbReference type="PANTHER" id="PTHR15364:SF0">
    <property type="entry name" value="2'-DEOXYNUCLEOSIDE 5'-PHOSPHATE N-HYDROLASE 1"/>
    <property type="match status" value="1"/>
</dbReference>
<dbReference type="InterPro" id="IPR007710">
    <property type="entry name" value="Nucleoside_deoxyribTrfase"/>
</dbReference>
<organism evidence="1 2">
    <name type="scientific">Haladaptatus pallidirubidus</name>
    <dbReference type="NCBI Taxonomy" id="1008152"/>
    <lineage>
        <taxon>Archaea</taxon>
        <taxon>Methanobacteriati</taxon>
        <taxon>Methanobacteriota</taxon>
        <taxon>Stenosarchaea group</taxon>
        <taxon>Halobacteria</taxon>
        <taxon>Halobacteriales</taxon>
        <taxon>Haladaptataceae</taxon>
        <taxon>Haladaptatus</taxon>
    </lineage>
</organism>
<sequence>MQIYFAGPLFNQAEREFNERTCSALEAEGYDVFLPQRDVGDIGELEVMDQEDVTTEDVLQEIFEIDRQGVLEADIVTATLDGRVPSEGTVIEAAIAYEHDIPVIGLKTDRRVFAIDEPYNAMVFGVLDEIVDTPAELVDAVNEYASRLVSNQK</sequence>
<dbReference type="SUPFAM" id="SSF52309">
    <property type="entry name" value="N-(deoxy)ribosyltransferase-like"/>
    <property type="match status" value="1"/>
</dbReference>
<dbReference type="InterPro" id="IPR051239">
    <property type="entry name" value="2'-dNMP_N-hydrolase"/>
</dbReference>
<evidence type="ECO:0000313" key="1">
    <source>
        <dbReference type="EMBL" id="GAA5063093.1"/>
    </source>
</evidence>
<proteinExistence type="predicted"/>